<reference evidence="1 2" key="1">
    <citation type="journal article" date="2021" name="Pathogens">
        <title>Isolation and Characterization of Kingella bonacorsii sp. nov., A Novel Kingella Species Detected in a Stable Periodontitis Subject.</title>
        <authorList>
            <person name="Antezack A."/>
            <person name="Boxberger M."/>
            <person name="Rolland C."/>
            <person name="Monnet-Corti V."/>
            <person name="La Scola B."/>
        </authorList>
    </citation>
    <scope>NUCLEOTIDE SEQUENCE [LARGE SCALE GENOMIC DNA]</scope>
    <source>
        <strain evidence="1 2">Marseille-Q4569</strain>
    </source>
</reference>
<name>A0ABS1BPQ8_9NEIS</name>
<dbReference type="InterPro" id="IPR033788">
    <property type="entry name" value="VbhA-like"/>
</dbReference>
<keyword evidence="2" id="KW-1185">Reference proteome</keyword>
<dbReference type="CDD" id="cd11586">
    <property type="entry name" value="VbhA_like"/>
    <property type="match status" value="1"/>
</dbReference>
<sequence length="100" mass="11552">MQKTRFQAALKQIFINQPSQKESSKMLHLADAEKAEMREAIKQVDAIFALEGFEKTEQSRKIDEAVLAGRVSNHQVIDEMIAYVKEHKTTDGFIESREWQ</sequence>
<comment type="caution">
    <text evidence="1">The sequence shown here is derived from an EMBL/GenBank/DDBJ whole genome shotgun (WGS) entry which is preliminary data.</text>
</comment>
<gene>
    <name evidence="1" type="ORF">JDW22_00970</name>
</gene>
<evidence type="ECO:0000313" key="1">
    <source>
        <dbReference type="EMBL" id="MBK0395188.1"/>
    </source>
</evidence>
<dbReference type="Proteomes" id="UP000614058">
    <property type="component" value="Unassembled WGS sequence"/>
</dbReference>
<evidence type="ECO:0000313" key="2">
    <source>
        <dbReference type="Proteomes" id="UP000614058"/>
    </source>
</evidence>
<dbReference type="RefSeq" id="WP_200520999.1">
    <property type="nucleotide sequence ID" value="NZ_JAEHNZ010000001.1"/>
</dbReference>
<organism evidence="1 2">
    <name type="scientific">Kingella bonacorsii</name>
    <dbReference type="NCBI Taxonomy" id="2796361"/>
    <lineage>
        <taxon>Bacteria</taxon>
        <taxon>Pseudomonadati</taxon>
        <taxon>Pseudomonadota</taxon>
        <taxon>Betaproteobacteria</taxon>
        <taxon>Neisseriales</taxon>
        <taxon>Neisseriaceae</taxon>
        <taxon>Kingella</taxon>
    </lineage>
</organism>
<protein>
    <submittedName>
        <fullName evidence="1">Antitoxin VbhA family protein</fullName>
    </submittedName>
</protein>
<dbReference type="EMBL" id="JAEHNZ010000001">
    <property type="protein sequence ID" value="MBK0395188.1"/>
    <property type="molecule type" value="Genomic_DNA"/>
</dbReference>
<accession>A0ABS1BPQ8</accession>
<proteinExistence type="predicted"/>